<keyword evidence="3" id="KW-0256">Endoplasmic reticulum</keyword>
<feature type="transmembrane region" description="Helical" evidence="6">
    <location>
        <begin position="82"/>
        <end position="101"/>
    </location>
</feature>
<dbReference type="Pfam" id="PF08660">
    <property type="entry name" value="Alg14"/>
    <property type="match status" value="1"/>
</dbReference>
<evidence type="ECO:0000313" key="7">
    <source>
        <dbReference type="EMBL" id="EET61734.1"/>
    </source>
</evidence>
<accession>C6LCS0</accession>
<name>C6LCS0_9FIRM</name>
<dbReference type="eggNOG" id="COG0707">
    <property type="taxonomic scope" value="Bacteria"/>
</dbReference>
<dbReference type="NCBIfam" id="NF041549">
    <property type="entry name" value="PssD"/>
    <property type="match status" value="1"/>
</dbReference>
<evidence type="ECO:0000256" key="1">
    <source>
        <dbReference type="ARBA" id="ARBA00004389"/>
    </source>
</evidence>
<dbReference type="InterPro" id="IPR013969">
    <property type="entry name" value="Oligosacch_biosynth_Alg14"/>
</dbReference>
<protein>
    <submittedName>
        <fullName evidence="7">Oligosaccharide biosynthesis protein Alg14 like protein</fullName>
    </submittedName>
</protein>
<dbReference type="PANTHER" id="PTHR12154:SF4">
    <property type="entry name" value="UDP-N-ACETYLGLUCOSAMINE TRANSFERASE SUBUNIT ALG14 HOMOLOG"/>
    <property type="match status" value="1"/>
</dbReference>
<comment type="subcellular location">
    <subcellularLocation>
        <location evidence="1">Endoplasmic reticulum membrane</location>
        <topology evidence="1">Single-pass membrane protein</topology>
    </subcellularLocation>
</comment>
<dbReference type="EMBL" id="ACCL02000005">
    <property type="protein sequence ID" value="EET61734.1"/>
    <property type="molecule type" value="Genomic_DNA"/>
</dbReference>
<dbReference type="GO" id="GO:0006488">
    <property type="term" value="P:dolichol-linked oligosaccharide biosynthetic process"/>
    <property type="evidence" value="ECO:0007669"/>
    <property type="project" value="InterPro"/>
</dbReference>
<dbReference type="STRING" id="168384.SAMN05660368_00042"/>
<dbReference type="Proteomes" id="UP000005561">
    <property type="component" value="Unassembled WGS sequence"/>
</dbReference>
<dbReference type="GO" id="GO:0004577">
    <property type="term" value="F:N-acetylglucosaminyldiphosphodolichol N-acetylglucosaminyltransferase activity"/>
    <property type="evidence" value="ECO:0007669"/>
    <property type="project" value="TreeGrafter"/>
</dbReference>
<dbReference type="PANTHER" id="PTHR12154">
    <property type="entry name" value="GLYCOSYL TRANSFERASE-RELATED"/>
    <property type="match status" value="1"/>
</dbReference>
<sequence length="152" mass="17646">MKKVCFICSAGGHLEQIRQLQPIANTYDCFYVTVKTKATEHIKERKYFSDDLNRKSKFAGIISICRMFFQQMKIFLLEKPDAIITTGAAVAIPMCIIGHFFKKKVIYIESYARMNSVNRSGKVIYRVADLFIVQWQELLRYYPKAVYGGCIY</sequence>
<comment type="caution">
    <text evidence="7">The sequence shown here is derived from an EMBL/GenBank/DDBJ whole genome shotgun (WGS) entry which is preliminary data.</text>
</comment>
<dbReference type="SUPFAM" id="SSF53756">
    <property type="entry name" value="UDP-Glycosyltransferase/glycogen phosphorylase"/>
    <property type="match status" value="1"/>
</dbReference>
<proteinExistence type="predicted"/>
<evidence type="ECO:0000256" key="5">
    <source>
        <dbReference type="ARBA" id="ARBA00023136"/>
    </source>
</evidence>
<keyword evidence="8" id="KW-1185">Reference proteome</keyword>
<reference evidence="7" key="1">
    <citation type="submission" date="2009-07" db="EMBL/GenBank/DDBJ databases">
        <authorList>
            <person name="Weinstock G."/>
            <person name="Sodergren E."/>
            <person name="Clifton S."/>
            <person name="Fulton L."/>
            <person name="Fulton B."/>
            <person name="Courtney L."/>
            <person name="Fronick C."/>
            <person name="Harrison M."/>
            <person name="Strong C."/>
            <person name="Farmer C."/>
            <person name="Delahaunty K."/>
            <person name="Markovic C."/>
            <person name="Hall O."/>
            <person name="Minx P."/>
            <person name="Tomlinson C."/>
            <person name="Mitreva M."/>
            <person name="Nelson J."/>
            <person name="Hou S."/>
            <person name="Wollam A."/>
            <person name="Pepin K.H."/>
            <person name="Johnson M."/>
            <person name="Bhonagiri V."/>
            <person name="Nash W.E."/>
            <person name="Warren W."/>
            <person name="Chinwalla A."/>
            <person name="Mardis E.R."/>
            <person name="Wilson R.K."/>
        </authorList>
    </citation>
    <scope>NUCLEOTIDE SEQUENCE [LARGE SCALE GENOMIC DNA]</scope>
    <source>
        <strain evidence="7">DSM 14469</strain>
    </source>
</reference>
<dbReference type="RefSeq" id="WP_006861212.1">
    <property type="nucleotide sequence ID" value="NZ_ACCL02000005.1"/>
</dbReference>
<evidence type="ECO:0000256" key="6">
    <source>
        <dbReference type="SAM" id="Phobius"/>
    </source>
</evidence>
<evidence type="ECO:0000256" key="3">
    <source>
        <dbReference type="ARBA" id="ARBA00022824"/>
    </source>
</evidence>
<keyword evidence="5 6" id="KW-0472">Membrane</keyword>
<dbReference type="Gene3D" id="3.40.50.2000">
    <property type="entry name" value="Glycogen Phosphorylase B"/>
    <property type="match status" value="1"/>
</dbReference>
<evidence type="ECO:0000313" key="8">
    <source>
        <dbReference type="Proteomes" id="UP000005561"/>
    </source>
</evidence>
<gene>
    <name evidence="7" type="ORF">BRYFOR_06417</name>
</gene>
<keyword evidence="2 6" id="KW-0812">Transmembrane</keyword>
<keyword evidence="4 6" id="KW-1133">Transmembrane helix</keyword>
<organism evidence="7 8">
    <name type="scientific">Marvinbryantia formatexigens DSM 14469</name>
    <dbReference type="NCBI Taxonomy" id="478749"/>
    <lineage>
        <taxon>Bacteria</taxon>
        <taxon>Bacillati</taxon>
        <taxon>Bacillota</taxon>
        <taxon>Clostridia</taxon>
        <taxon>Lachnospirales</taxon>
        <taxon>Lachnospiraceae</taxon>
        <taxon>Marvinbryantia</taxon>
    </lineage>
</organism>
<dbReference type="AlphaFoldDB" id="C6LCS0"/>
<evidence type="ECO:0000256" key="4">
    <source>
        <dbReference type="ARBA" id="ARBA00022989"/>
    </source>
</evidence>
<evidence type="ECO:0000256" key="2">
    <source>
        <dbReference type="ARBA" id="ARBA00022692"/>
    </source>
</evidence>
<dbReference type="OrthoDB" id="555447at2"/>